<feature type="transmembrane region" description="Helical" evidence="1">
    <location>
        <begin position="121"/>
        <end position="143"/>
    </location>
</feature>
<dbReference type="EMBL" id="CP060007">
    <property type="protein sequence ID" value="QNA44368.1"/>
    <property type="molecule type" value="Genomic_DNA"/>
</dbReference>
<dbReference type="AlphaFoldDB" id="A0A7G5XFW5"/>
<proteinExistence type="predicted"/>
<keyword evidence="1" id="KW-0812">Transmembrane</keyword>
<keyword evidence="1" id="KW-1133">Transmembrane helix</keyword>
<dbReference type="Pfam" id="PF08570">
    <property type="entry name" value="DUF1761"/>
    <property type="match status" value="1"/>
</dbReference>
<evidence type="ECO:0000313" key="2">
    <source>
        <dbReference type="EMBL" id="QNA44368.1"/>
    </source>
</evidence>
<organism evidence="2 3">
    <name type="scientific">Lacibacter sediminis</name>
    <dbReference type="NCBI Taxonomy" id="2760713"/>
    <lineage>
        <taxon>Bacteria</taxon>
        <taxon>Pseudomonadati</taxon>
        <taxon>Bacteroidota</taxon>
        <taxon>Chitinophagia</taxon>
        <taxon>Chitinophagales</taxon>
        <taxon>Chitinophagaceae</taxon>
        <taxon>Lacibacter</taxon>
    </lineage>
</organism>
<dbReference type="KEGG" id="lacs:H4075_20255"/>
<reference evidence="3" key="1">
    <citation type="submission" date="2020-08" db="EMBL/GenBank/DDBJ databases">
        <title>Lacibacter sp. S13-6-6 genome sequencing.</title>
        <authorList>
            <person name="Jin L."/>
        </authorList>
    </citation>
    <scope>NUCLEOTIDE SEQUENCE [LARGE SCALE GENOMIC DNA]</scope>
    <source>
        <strain evidence="3">S13-6-6</strain>
    </source>
</reference>
<evidence type="ECO:0000256" key="1">
    <source>
        <dbReference type="SAM" id="Phobius"/>
    </source>
</evidence>
<feature type="transmembrane region" description="Helical" evidence="1">
    <location>
        <begin position="94"/>
        <end position="114"/>
    </location>
</feature>
<sequence length="144" mass="15541">MDMNSINWLAVLVAGISAFVLGGVWYSPLLFGKAWMSENNLTEEDVKKGNATKIYGWAFVLSLIMAANLAMFLADTPAECTGNCAQKTDVTWGTIAGFLAGIWGFCAIATVALFEQKTARYIFINGGYALLALTLMGAIIGVWR</sequence>
<keyword evidence="3" id="KW-1185">Reference proteome</keyword>
<dbReference type="Proteomes" id="UP000515344">
    <property type="component" value="Chromosome"/>
</dbReference>
<gene>
    <name evidence="2" type="ORF">H4075_20255</name>
</gene>
<keyword evidence="1" id="KW-0472">Membrane</keyword>
<dbReference type="InterPro" id="IPR013879">
    <property type="entry name" value="DUF1761"/>
</dbReference>
<evidence type="ECO:0000313" key="3">
    <source>
        <dbReference type="Proteomes" id="UP000515344"/>
    </source>
</evidence>
<dbReference type="RefSeq" id="WP_182802630.1">
    <property type="nucleotide sequence ID" value="NZ_CP060007.1"/>
</dbReference>
<feature type="transmembrane region" description="Helical" evidence="1">
    <location>
        <begin position="6"/>
        <end position="26"/>
    </location>
</feature>
<feature type="transmembrane region" description="Helical" evidence="1">
    <location>
        <begin position="54"/>
        <end position="74"/>
    </location>
</feature>
<accession>A0A7G5XFW5</accession>
<name>A0A7G5XFW5_9BACT</name>
<protein>
    <submittedName>
        <fullName evidence="2">DUF1761 domain-containing protein</fullName>
    </submittedName>
</protein>